<evidence type="ECO:0000256" key="7">
    <source>
        <dbReference type="ARBA" id="ARBA00023027"/>
    </source>
</evidence>
<dbReference type="Gene3D" id="3.50.50.100">
    <property type="match status" value="1"/>
</dbReference>
<dbReference type="Pfam" id="PF07992">
    <property type="entry name" value="Pyr_redox_2"/>
    <property type="match status" value="1"/>
</dbReference>
<dbReference type="InterPro" id="IPR045024">
    <property type="entry name" value="NDH-2"/>
</dbReference>
<evidence type="ECO:0000256" key="4">
    <source>
        <dbReference type="ARBA" id="ARBA00022827"/>
    </source>
</evidence>
<evidence type="ECO:0000256" key="10">
    <source>
        <dbReference type="SAM" id="Phobius"/>
    </source>
</evidence>
<dbReference type="EMBL" id="CXOI01000006">
    <property type="protein sequence ID" value="CTP83061.1"/>
    <property type="molecule type" value="Genomic_DNA"/>
</dbReference>
<keyword evidence="6" id="KW-0560">Oxidoreductase</keyword>
<feature type="compositionally biased region" description="Basic residues" evidence="9">
    <location>
        <begin position="419"/>
        <end position="431"/>
    </location>
</feature>
<keyword evidence="4" id="KW-0274">FAD</keyword>
<dbReference type="PRINTS" id="PR00368">
    <property type="entry name" value="FADPNR"/>
</dbReference>
<keyword evidence="10" id="KW-0472">Membrane</keyword>
<proteinExistence type="inferred from homology"/>
<evidence type="ECO:0000256" key="3">
    <source>
        <dbReference type="ARBA" id="ARBA00022630"/>
    </source>
</evidence>
<evidence type="ECO:0000256" key="8">
    <source>
        <dbReference type="ARBA" id="ARBA00047599"/>
    </source>
</evidence>
<sequence length="657" mass="70455">MADSSVSHLIVVGGGFAGLWATRALAKAPLRITLIDRRNHHLFQPLLYQVATAGLSSPDIAAPLRQILRKQDNVEVRLGEVLRLDKQARQVHLAGGETLDYDYLLVATGATHAYFGHDEWARHAPGLKTLDDALHLRRHLLLAFERAEAESDPAARAAWLSFAIVGGGPTGVELAGTLAEIARHTLKHEFRRIDPAEARVRLIEAGPRVLASFPERLSAKAQQQLEKLGVEVLTGVPVADIDASGYRLGSTFVPARTVVWATGVAASPLARTLDVPLDRSGRVQVQPDLSIPGHPEVCVAGDLAALQQADGKPVPGVAPAAKQMGRHVAENLAKRLRGEAGDAPFRYADYGNLATIGRMAAIVHLGRLQLSGLLAWWFWLAAHVFFLIGFRNRLVVLLNWAWAYWTPRASSSATTRARANLHRPHRSRRRPRDTVRRGCDPGRPLPLRSAVLATFLFLLDLLGTFVFAISGATVGVRHRLDLFGVLVLSCAAAVSGGIARDVLIGATPPAALGDARYLGVACLAGLLTFYSHNTVERLRNPVQLFDALGLALFAVYGTSKALAFGLGPLSATLLGMLSGIGGGIVRDLLVARTPVVLQAELYAVAALLGGGVVAAAHALHLPQPWGLAIGATLCFGLRFMAIRYGWHLPVARPPPEP</sequence>
<keyword evidence="15" id="KW-1185">Reference proteome</keyword>
<dbReference type="Proteomes" id="UP000046187">
    <property type="component" value="Unassembled WGS sequence"/>
</dbReference>
<feature type="domain" description="Glycine transporter" evidence="11">
    <location>
        <begin position="544"/>
        <end position="617"/>
    </location>
</feature>
<dbReference type="GO" id="GO:0050136">
    <property type="term" value="F:NADH dehydrogenase (quinone) (non-electrogenic) activity"/>
    <property type="evidence" value="ECO:0007669"/>
    <property type="project" value="UniProtKB-EC"/>
</dbReference>
<keyword evidence="3" id="KW-0285">Flavoprotein</keyword>
<feature type="transmembrane region" description="Helical" evidence="10">
    <location>
        <begin position="482"/>
        <end position="503"/>
    </location>
</feature>
<evidence type="ECO:0000259" key="11">
    <source>
        <dbReference type="Pfam" id="PF03458"/>
    </source>
</evidence>
<feature type="transmembrane region" description="Helical" evidence="10">
    <location>
        <begin position="625"/>
        <end position="646"/>
    </location>
</feature>
<feature type="domain" description="Glycine transporter" evidence="11">
    <location>
        <begin position="458"/>
        <end position="532"/>
    </location>
</feature>
<dbReference type="InterPro" id="IPR023753">
    <property type="entry name" value="FAD/NAD-binding_dom"/>
</dbReference>
<comment type="catalytic activity">
    <reaction evidence="8">
        <text>a quinone + NADH + H(+) = a quinol + NAD(+)</text>
        <dbReference type="Rhea" id="RHEA:46160"/>
        <dbReference type="ChEBI" id="CHEBI:15378"/>
        <dbReference type="ChEBI" id="CHEBI:24646"/>
        <dbReference type="ChEBI" id="CHEBI:57540"/>
        <dbReference type="ChEBI" id="CHEBI:57945"/>
        <dbReference type="ChEBI" id="CHEBI:132124"/>
        <dbReference type="EC" id="1.6.5.9"/>
    </reaction>
</comment>
<feature type="region of interest" description="Disordered" evidence="9">
    <location>
        <begin position="415"/>
        <end position="440"/>
    </location>
</feature>
<evidence type="ECO:0000313" key="15">
    <source>
        <dbReference type="Proteomes" id="UP000046187"/>
    </source>
</evidence>
<reference evidence="15" key="1">
    <citation type="submission" date="2015-07" db="EMBL/GenBank/DDBJ databases">
        <authorList>
            <person name="Wibberg D."/>
        </authorList>
    </citation>
    <scope>NUCLEOTIDE SEQUENCE [LARGE SCALE GENOMIC DNA]</scope>
</reference>
<dbReference type="Pfam" id="PF03458">
    <property type="entry name" value="Gly_transporter"/>
    <property type="match status" value="2"/>
</dbReference>
<dbReference type="EC" id="1.6.5.9" evidence="2"/>
<evidence type="ECO:0000256" key="2">
    <source>
        <dbReference type="ARBA" id="ARBA00012637"/>
    </source>
</evidence>
<gene>
    <name evidence="14" type="ORF">XTALMG727_0506</name>
</gene>
<evidence type="ECO:0000256" key="9">
    <source>
        <dbReference type="SAM" id="MobiDB-lite"/>
    </source>
</evidence>
<evidence type="ECO:0000259" key="12">
    <source>
        <dbReference type="Pfam" id="PF07992"/>
    </source>
</evidence>
<keyword evidence="14" id="KW-0830">Ubiquinone</keyword>
<keyword evidence="10" id="KW-0812">Transmembrane</keyword>
<dbReference type="PANTHER" id="PTHR43706:SF47">
    <property type="entry name" value="EXTERNAL NADH-UBIQUINONE OXIDOREDUCTASE 1, MITOCHONDRIAL-RELATED"/>
    <property type="match status" value="1"/>
</dbReference>
<keyword evidence="10" id="KW-1133">Transmembrane helix</keyword>
<name>A0A0K2ZCM4_9XANT</name>
<dbReference type="AlphaFoldDB" id="A0A0K2ZCM4"/>
<comment type="similarity">
    <text evidence="1">Belongs to the NADH dehydrogenase family.</text>
</comment>
<evidence type="ECO:0000259" key="13">
    <source>
        <dbReference type="Pfam" id="PF22366"/>
    </source>
</evidence>
<feature type="domain" description="FAD/NAD(P)-binding" evidence="12">
    <location>
        <begin position="8"/>
        <end position="325"/>
    </location>
</feature>
<feature type="domain" description="External alternative NADH-ubiquinone oxidoreductase-like C-terminal" evidence="13">
    <location>
        <begin position="351"/>
        <end position="402"/>
    </location>
</feature>
<keyword evidence="5" id="KW-0809">Transit peptide</keyword>
<feature type="transmembrane region" description="Helical" evidence="10">
    <location>
        <begin position="601"/>
        <end position="619"/>
    </location>
</feature>
<keyword evidence="7" id="KW-0520">NAD</keyword>
<feature type="transmembrane region" description="Helical" evidence="10">
    <location>
        <begin position="6"/>
        <end position="26"/>
    </location>
</feature>
<protein>
    <recommendedName>
        <fullName evidence="2">NADH:ubiquinone reductase (non-electrogenic)</fullName>
        <ecNumber evidence="2">1.6.5.9</ecNumber>
    </recommendedName>
</protein>
<dbReference type="InterPro" id="IPR054585">
    <property type="entry name" value="NDH2-like_C"/>
</dbReference>
<evidence type="ECO:0000256" key="1">
    <source>
        <dbReference type="ARBA" id="ARBA00005272"/>
    </source>
</evidence>
<evidence type="ECO:0000256" key="5">
    <source>
        <dbReference type="ARBA" id="ARBA00022946"/>
    </source>
</evidence>
<feature type="transmembrane region" description="Helical" evidence="10">
    <location>
        <begin position="450"/>
        <end position="470"/>
    </location>
</feature>
<evidence type="ECO:0000313" key="14">
    <source>
        <dbReference type="EMBL" id="CTP83061.1"/>
    </source>
</evidence>
<evidence type="ECO:0000256" key="6">
    <source>
        <dbReference type="ARBA" id="ARBA00023002"/>
    </source>
</evidence>
<dbReference type="PRINTS" id="PR00411">
    <property type="entry name" value="PNDRDTASEI"/>
</dbReference>
<dbReference type="InterPro" id="IPR036188">
    <property type="entry name" value="FAD/NAD-bd_sf"/>
</dbReference>
<dbReference type="SUPFAM" id="SSF51905">
    <property type="entry name" value="FAD/NAD(P)-binding domain"/>
    <property type="match status" value="2"/>
</dbReference>
<organism evidence="14 15">
    <name type="scientific">Xanthomonas graminis pv. arrhenatheri LMG 727</name>
    <dbReference type="NCBI Taxonomy" id="1195923"/>
    <lineage>
        <taxon>Bacteria</taxon>
        <taxon>Pseudomonadati</taxon>
        <taxon>Pseudomonadota</taxon>
        <taxon>Gammaproteobacteria</taxon>
        <taxon>Lysobacterales</taxon>
        <taxon>Lysobacteraceae</taxon>
        <taxon>Xanthomonas</taxon>
        <taxon>Xanthomonas translucens group</taxon>
        <taxon>Xanthomonas graminis</taxon>
    </lineage>
</organism>
<dbReference type="InterPro" id="IPR005115">
    <property type="entry name" value="Gly_transporter"/>
</dbReference>
<accession>A0A0K2ZCM4</accession>
<dbReference type="PANTHER" id="PTHR43706">
    <property type="entry name" value="NADH DEHYDROGENASE"/>
    <property type="match status" value="1"/>
</dbReference>
<feature type="transmembrane region" description="Helical" evidence="10">
    <location>
        <begin position="368"/>
        <end position="390"/>
    </location>
</feature>
<dbReference type="Pfam" id="PF22366">
    <property type="entry name" value="NDH2_C"/>
    <property type="match status" value="1"/>
</dbReference>
<feature type="transmembrane region" description="Helical" evidence="10">
    <location>
        <begin position="569"/>
        <end position="589"/>
    </location>
</feature>